<dbReference type="EMBL" id="GG666520">
    <property type="protein sequence ID" value="EEN59558.1"/>
    <property type="molecule type" value="Genomic_DNA"/>
</dbReference>
<dbReference type="InParanoid" id="C3YJF9"/>
<protein>
    <submittedName>
        <fullName evidence="1">Uncharacterized protein</fullName>
    </submittedName>
</protein>
<dbReference type="AlphaFoldDB" id="C3YJF9"/>
<gene>
    <name evidence="1" type="ORF">BRAFLDRAFT_79080</name>
</gene>
<proteinExistence type="predicted"/>
<organism>
    <name type="scientific">Branchiostoma floridae</name>
    <name type="common">Florida lancelet</name>
    <name type="synonym">Amphioxus</name>
    <dbReference type="NCBI Taxonomy" id="7739"/>
    <lineage>
        <taxon>Eukaryota</taxon>
        <taxon>Metazoa</taxon>
        <taxon>Chordata</taxon>
        <taxon>Cephalochordata</taxon>
        <taxon>Leptocardii</taxon>
        <taxon>Amphioxiformes</taxon>
        <taxon>Branchiostomatidae</taxon>
        <taxon>Branchiostoma</taxon>
    </lineage>
</organism>
<evidence type="ECO:0000313" key="1">
    <source>
        <dbReference type="EMBL" id="EEN59558.1"/>
    </source>
</evidence>
<accession>C3YJF9</accession>
<sequence>MKSVSFCDPGMILAHTSTPHPSGSQQNCLRPDIPYRTGHADWSGLDLGLFIGAGIFVTAGMNENKGAEVSHTPSEVPPAQGVRYVPSGNSQYTGLNLVPLAPHTPAGVLCRSAAFPLGKNYRANKKVVGSENSFTI</sequence>
<reference evidence="1" key="1">
    <citation type="journal article" date="2008" name="Nature">
        <title>The amphioxus genome and the evolution of the chordate karyotype.</title>
        <authorList>
            <consortium name="US DOE Joint Genome Institute (JGI-PGF)"/>
            <person name="Putnam N.H."/>
            <person name="Butts T."/>
            <person name="Ferrier D.E.K."/>
            <person name="Furlong R.F."/>
            <person name="Hellsten U."/>
            <person name="Kawashima T."/>
            <person name="Robinson-Rechavi M."/>
            <person name="Shoguchi E."/>
            <person name="Terry A."/>
            <person name="Yu J.-K."/>
            <person name="Benito-Gutierrez E.L."/>
            <person name="Dubchak I."/>
            <person name="Garcia-Fernandez J."/>
            <person name="Gibson-Brown J.J."/>
            <person name="Grigoriev I.V."/>
            <person name="Horton A.C."/>
            <person name="de Jong P.J."/>
            <person name="Jurka J."/>
            <person name="Kapitonov V.V."/>
            <person name="Kohara Y."/>
            <person name="Kuroki Y."/>
            <person name="Lindquist E."/>
            <person name="Lucas S."/>
            <person name="Osoegawa K."/>
            <person name="Pennacchio L.A."/>
            <person name="Salamov A.A."/>
            <person name="Satou Y."/>
            <person name="Sauka-Spengler T."/>
            <person name="Schmutz J."/>
            <person name="Shin-I T."/>
            <person name="Toyoda A."/>
            <person name="Bronner-Fraser M."/>
            <person name="Fujiyama A."/>
            <person name="Holland L.Z."/>
            <person name="Holland P.W.H."/>
            <person name="Satoh N."/>
            <person name="Rokhsar D.S."/>
        </authorList>
    </citation>
    <scope>NUCLEOTIDE SEQUENCE [LARGE SCALE GENOMIC DNA]</scope>
    <source>
        <strain evidence="1">S238N-H82</strain>
        <tissue evidence="1">Testes</tissue>
    </source>
</reference>
<name>C3YJF9_BRAFL</name>